<dbReference type="InterPro" id="IPR036236">
    <property type="entry name" value="Znf_C2H2_sf"/>
</dbReference>
<proteinExistence type="predicted"/>
<sequence length="274" mass="32392">MHHDIECPVFGTRCDLKLNRVSGFAFSGMDRTKRRHASNHSEDFIEKHWKNPCQNGEILTYVGHLIRNSIFQKLLPSPPFKNIAYKFLCNHNLRPLKAAMNLAEKKSFHCFMCQMDFVSEFTLQVHQRFHHKPKSFHCYVCNKDFLNNSYLKMHKASHTAMENSKQFNCTSCDKTFVSDFTLKLHQLLHSTQKPFHCEVCDKDFLNDFCLVKHKKLHGKKTFQCPKCEQNFSKLLLLKLHLKLHFKRNFLLQSRMKRPVNGFSDYCSREYTNHG</sequence>
<dbReference type="InterPro" id="IPR013087">
    <property type="entry name" value="Znf_C2H2_type"/>
</dbReference>
<evidence type="ECO:0000259" key="10">
    <source>
        <dbReference type="PROSITE" id="PS50157"/>
    </source>
</evidence>
<dbReference type="PROSITE" id="PS50157">
    <property type="entry name" value="ZINC_FINGER_C2H2_2"/>
    <property type="match status" value="5"/>
</dbReference>
<dbReference type="Pfam" id="PF12874">
    <property type="entry name" value="zf-met"/>
    <property type="match status" value="1"/>
</dbReference>
<evidence type="ECO:0000256" key="3">
    <source>
        <dbReference type="ARBA" id="ARBA00022737"/>
    </source>
</evidence>
<evidence type="ECO:0000256" key="4">
    <source>
        <dbReference type="ARBA" id="ARBA00022771"/>
    </source>
</evidence>
<evidence type="ECO:0000256" key="8">
    <source>
        <dbReference type="ARBA" id="ARBA00023242"/>
    </source>
</evidence>
<comment type="subcellular location">
    <subcellularLocation>
        <location evidence="1">Nucleus</location>
    </subcellularLocation>
</comment>
<dbReference type="InterPro" id="IPR050636">
    <property type="entry name" value="C2H2-ZF_domain-containing"/>
</dbReference>
<feature type="domain" description="C2H2-type" evidence="10">
    <location>
        <begin position="108"/>
        <end position="135"/>
    </location>
</feature>
<dbReference type="Pfam" id="PF00096">
    <property type="entry name" value="zf-C2H2"/>
    <property type="match status" value="2"/>
</dbReference>
<keyword evidence="8" id="KW-0539">Nucleus</keyword>
<keyword evidence="4 9" id="KW-0863">Zinc-finger</keyword>
<dbReference type="KEGG" id="osn:115218779"/>
<dbReference type="SUPFAM" id="SSF57667">
    <property type="entry name" value="beta-beta-alpha zinc fingers"/>
    <property type="match status" value="3"/>
</dbReference>
<dbReference type="AlphaFoldDB" id="A0A7E6FBF5"/>
<protein>
    <submittedName>
        <fullName evidence="12">Gastrula zinc finger protein XlCGF71.1-like</fullName>
    </submittedName>
</protein>
<accession>A0A7E6FBF5</accession>
<dbReference type="PROSITE" id="PS00028">
    <property type="entry name" value="ZINC_FINGER_C2H2_1"/>
    <property type="match status" value="5"/>
</dbReference>
<dbReference type="Gene3D" id="3.30.160.60">
    <property type="entry name" value="Classic Zinc Finger"/>
    <property type="match status" value="3"/>
</dbReference>
<evidence type="ECO:0000256" key="9">
    <source>
        <dbReference type="PROSITE-ProRule" id="PRU00042"/>
    </source>
</evidence>
<keyword evidence="2" id="KW-0479">Metal-binding</keyword>
<feature type="domain" description="C2H2-type" evidence="10">
    <location>
        <begin position="136"/>
        <end position="163"/>
    </location>
</feature>
<dbReference type="GO" id="GO:0005634">
    <property type="term" value="C:nucleus"/>
    <property type="evidence" value="ECO:0007669"/>
    <property type="project" value="UniProtKB-SubCell"/>
</dbReference>
<evidence type="ECO:0000256" key="2">
    <source>
        <dbReference type="ARBA" id="ARBA00022723"/>
    </source>
</evidence>
<keyword evidence="11" id="KW-1185">Reference proteome</keyword>
<keyword evidence="3" id="KW-0677">Repeat</keyword>
<dbReference type="RefSeq" id="XP_036365091.1">
    <property type="nucleotide sequence ID" value="XM_036509198.1"/>
</dbReference>
<evidence type="ECO:0000313" key="11">
    <source>
        <dbReference type="Proteomes" id="UP000515154"/>
    </source>
</evidence>
<evidence type="ECO:0000256" key="1">
    <source>
        <dbReference type="ARBA" id="ARBA00004123"/>
    </source>
</evidence>
<keyword evidence="7" id="KW-0804">Transcription</keyword>
<keyword evidence="5" id="KW-0862">Zinc</keyword>
<name>A0A7E6FBF5_9MOLL</name>
<feature type="domain" description="C2H2-type" evidence="10">
    <location>
        <begin position="222"/>
        <end position="249"/>
    </location>
</feature>
<dbReference type="GO" id="GO:0008270">
    <property type="term" value="F:zinc ion binding"/>
    <property type="evidence" value="ECO:0007669"/>
    <property type="project" value="UniProtKB-KW"/>
</dbReference>
<evidence type="ECO:0000256" key="5">
    <source>
        <dbReference type="ARBA" id="ARBA00022833"/>
    </source>
</evidence>
<feature type="domain" description="C2H2-type" evidence="10">
    <location>
        <begin position="195"/>
        <end position="222"/>
    </location>
</feature>
<dbReference type="Proteomes" id="UP000515154">
    <property type="component" value="Linkage group LG14"/>
</dbReference>
<dbReference type="SMART" id="SM00355">
    <property type="entry name" value="ZnF_C2H2"/>
    <property type="match status" value="5"/>
</dbReference>
<evidence type="ECO:0000313" key="12">
    <source>
        <dbReference type="RefSeq" id="XP_036365091.1"/>
    </source>
</evidence>
<evidence type="ECO:0000256" key="6">
    <source>
        <dbReference type="ARBA" id="ARBA00023015"/>
    </source>
</evidence>
<dbReference type="PANTHER" id="PTHR47772:SF1">
    <property type="entry name" value="ZINC FINGER PROTEIN 200"/>
    <property type="match status" value="1"/>
</dbReference>
<organism evidence="11 12">
    <name type="scientific">Octopus sinensis</name>
    <name type="common">East Asian common octopus</name>
    <dbReference type="NCBI Taxonomy" id="2607531"/>
    <lineage>
        <taxon>Eukaryota</taxon>
        <taxon>Metazoa</taxon>
        <taxon>Spiralia</taxon>
        <taxon>Lophotrochozoa</taxon>
        <taxon>Mollusca</taxon>
        <taxon>Cephalopoda</taxon>
        <taxon>Coleoidea</taxon>
        <taxon>Octopodiformes</taxon>
        <taxon>Octopoda</taxon>
        <taxon>Incirrata</taxon>
        <taxon>Octopodidae</taxon>
        <taxon>Octopus</taxon>
    </lineage>
</organism>
<keyword evidence="6" id="KW-0805">Transcription regulation</keyword>
<gene>
    <name evidence="12" type="primary">LOC115218779</name>
</gene>
<dbReference type="PANTHER" id="PTHR47772">
    <property type="entry name" value="ZINC FINGER PROTEIN 200"/>
    <property type="match status" value="1"/>
</dbReference>
<reference evidence="12" key="1">
    <citation type="submission" date="2025-08" db="UniProtKB">
        <authorList>
            <consortium name="RefSeq"/>
        </authorList>
    </citation>
    <scope>IDENTIFICATION</scope>
</reference>
<feature type="domain" description="C2H2-type" evidence="10">
    <location>
        <begin position="167"/>
        <end position="194"/>
    </location>
</feature>
<evidence type="ECO:0000256" key="7">
    <source>
        <dbReference type="ARBA" id="ARBA00023163"/>
    </source>
</evidence>